<dbReference type="OrthoDB" id="69253at2759"/>
<dbReference type="PANTHER" id="PTHR19229:SF36">
    <property type="entry name" value="ATP-BINDING CASSETTE SUB-FAMILY A MEMBER 2"/>
    <property type="match status" value="1"/>
</dbReference>
<evidence type="ECO:0000256" key="7">
    <source>
        <dbReference type="ARBA" id="ARBA00022840"/>
    </source>
</evidence>
<evidence type="ECO:0000256" key="9">
    <source>
        <dbReference type="ARBA" id="ARBA00023136"/>
    </source>
</evidence>
<keyword evidence="7" id="KW-0067">ATP-binding</keyword>
<proteinExistence type="inferred from homology"/>
<keyword evidence="4 10" id="KW-0812">Transmembrane</keyword>
<dbReference type="GO" id="GO:0005319">
    <property type="term" value="F:lipid transporter activity"/>
    <property type="evidence" value="ECO:0007669"/>
    <property type="project" value="TreeGrafter"/>
</dbReference>
<dbReference type="VEuPathDB" id="FungiDB:H257_07799"/>
<feature type="transmembrane region" description="Helical" evidence="10">
    <location>
        <begin position="321"/>
        <end position="341"/>
    </location>
</feature>
<dbReference type="InterPro" id="IPR026082">
    <property type="entry name" value="ABCA"/>
</dbReference>
<protein>
    <recommendedName>
        <fullName evidence="11">ABC transporter domain-containing protein</fullName>
    </recommendedName>
</protein>
<dbReference type="SUPFAM" id="SSF52540">
    <property type="entry name" value="P-loop containing nucleoside triphosphate hydrolases"/>
    <property type="match status" value="2"/>
</dbReference>
<dbReference type="FunFam" id="3.40.50.300:FF:000335">
    <property type="entry name" value="ATP binding cassette subfamily A member 5"/>
    <property type="match status" value="1"/>
</dbReference>
<feature type="transmembrane region" description="Helical" evidence="10">
    <location>
        <begin position="1116"/>
        <end position="1138"/>
    </location>
</feature>
<feature type="transmembrane region" description="Helical" evidence="10">
    <location>
        <begin position="1196"/>
        <end position="1218"/>
    </location>
</feature>
<reference evidence="12" key="1">
    <citation type="submission" date="2013-12" db="EMBL/GenBank/DDBJ databases">
        <title>The Genome Sequence of Aphanomyces astaci APO3.</title>
        <authorList>
            <consortium name="The Broad Institute Genomics Platform"/>
            <person name="Russ C."/>
            <person name="Tyler B."/>
            <person name="van West P."/>
            <person name="Dieguez-Uribeondo J."/>
            <person name="Young S.K."/>
            <person name="Zeng Q."/>
            <person name="Gargeya S."/>
            <person name="Fitzgerald M."/>
            <person name="Abouelleil A."/>
            <person name="Alvarado L."/>
            <person name="Chapman S.B."/>
            <person name="Gainer-Dewar J."/>
            <person name="Goldberg J."/>
            <person name="Griggs A."/>
            <person name="Gujja S."/>
            <person name="Hansen M."/>
            <person name="Howarth C."/>
            <person name="Imamovic A."/>
            <person name="Ireland A."/>
            <person name="Larimer J."/>
            <person name="McCowan C."/>
            <person name="Murphy C."/>
            <person name="Pearson M."/>
            <person name="Poon T.W."/>
            <person name="Priest M."/>
            <person name="Roberts A."/>
            <person name="Saif S."/>
            <person name="Shea T."/>
            <person name="Sykes S."/>
            <person name="Wortman J."/>
            <person name="Nusbaum C."/>
            <person name="Birren B."/>
        </authorList>
    </citation>
    <scope>NUCLEOTIDE SEQUENCE [LARGE SCALE GENOMIC DNA]</scope>
    <source>
        <strain evidence="12">APO3</strain>
    </source>
</reference>
<keyword evidence="5" id="KW-0677">Repeat</keyword>
<evidence type="ECO:0000256" key="4">
    <source>
        <dbReference type="ARBA" id="ARBA00022692"/>
    </source>
</evidence>
<dbReference type="InterPro" id="IPR013525">
    <property type="entry name" value="ABC2_TM"/>
</dbReference>
<dbReference type="InterPro" id="IPR027417">
    <property type="entry name" value="P-loop_NTPase"/>
</dbReference>
<dbReference type="InterPro" id="IPR017871">
    <property type="entry name" value="ABC_transporter-like_CS"/>
</dbReference>
<evidence type="ECO:0000256" key="6">
    <source>
        <dbReference type="ARBA" id="ARBA00022741"/>
    </source>
</evidence>
<dbReference type="InterPro" id="IPR003593">
    <property type="entry name" value="AAA+_ATPase"/>
</dbReference>
<feature type="transmembrane region" description="Helical" evidence="10">
    <location>
        <begin position="282"/>
        <end position="301"/>
    </location>
</feature>
<evidence type="ECO:0000313" key="12">
    <source>
        <dbReference type="EMBL" id="ETV79026.1"/>
    </source>
</evidence>
<feature type="transmembrane region" description="Helical" evidence="10">
    <location>
        <begin position="163"/>
        <end position="183"/>
    </location>
</feature>
<dbReference type="GeneID" id="20809795"/>
<feature type="transmembrane region" description="Helical" evidence="10">
    <location>
        <begin position="1159"/>
        <end position="1184"/>
    </location>
</feature>
<feature type="transmembrane region" description="Helical" evidence="10">
    <location>
        <begin position="1230"/>
        <end position="1250"/>
    </location>
</feature>
<dbReference type="GO" id="GO:0140359">
    <property type="term" value="F:ABC-type transporter activity"/>
    <property type="evidence" value="ECO:0007669"/>
    <property type="project" value="InterPro"/>
</dbReference>
<accession>W4GIA4</accession>
<dbReference type="CDD" id="cd03263">
    <property type="entry name" value="ABC_subfamily_A"/>
    <property type="match status" value="2"/>
</dbReference>
<feature type="transmembrane region" description="Helical" evidence="10">
    <location>
        <begin position="97"/>
        <end position="120"/>
    </location>
</feature>
<evidence type="ECO:0000256" key="2">
    <source>
        <dbReference type="ARBA" id="ARBA00008869"/>
    </source>
</evidence>
<evidence type="ECO:0000256" key="8">
    <source>
        <dbReference type="ARBA" id="ARBA00022989"/>
    </source>
</evidence>
<dbReference type="EMBL" id="KI913129">
    <property type="protein sequence ID" value="ETV79026.1"/>
    <property type="molecule type" value="Genomic_DNA"/>
</dbReference>
<dbReference type="InterPro" id="IPR056264">
    <property type="entry name" value="R2_ABCA1-4-like"/>
</dbReference>
<dbReference type="Pfam" id="PF00005">
    <property type="entry name" value="ABC_tran"/>
    <property type="match status" value="2"/>
</dbReference>
<dbReference type="PROSITE" id="PS50893">
    <property type="entry name" value="ABC_TRANSPORTER_2"/>
    <property type="match status" value="2"/>
</dbReference>
<feature type="domain" description="ABC transporter" evidence="11">
    <location>
        <begin position="1405"/>
        <end position="1635"/>
    </location>
</feature>
<dbReference type="InterPro" id="IPR003439">
    <property type="entry name" value="ABC_transporter-like_ATP-bd"/>
</dbReference>
<dbReference type="Pfam" id="PF12698">
    <property type="entry name" value="ABC2_membrane_3"/>
    <property type="match status" value="2"/>
</dbReference>
<organism evidence="12">
    <name type="scientific">Aphanomyces astaci</name>
    <name type="common">Crayfish plague agent</name>
    <dbReference type="NCBI Taxonomy" id="112090"/>
    <lineage>
        <taxon>Eukaryota</taxon>
        <taxon>Sar</taxon>
        <taxon>Stramenopiles</taxon>
        <taxon>Oomycota</taxon>
        <taxon>Saprolegniomycetes</taxon>
        <taxon>Saprolegniales</taxon>
        <taxon>Verrucalvaceae</taxon>
        <taxon>Aphanomyces</taxon>
    </lineage>
</organism>
<dbReference type="Pfam" id="PF23321">
    <property type="entry name" value="R1_ABCA1"/>
    <property type="match status" value="1"/>
</dbReference>
<evidence type="ECO:0000256" key="10">
    <source>
        <dbReference type="SAM" id="Phobius"/>
    </source>
</evidence>
<dbReference type="PANTHER" id="PTHR19229">
    <property type="entry name" value="ATP-BINDING CASSETTE TRANSPORTER SUBFAMILY A ABCA"/>
    <property type="match status" value="1"/>
</dbReference>
<feature type="transmembrane region" description="Helical" evidence="10">
    <location>
        <begin position="240"/>
        <end position="261"/>
    </location>
</feature>
<dbReference type="SMART" id="SM00382">
    <property type="entry name" value="AAA"/>
    <property type="match status" value="2"/>
</dbReference>
<dbReference type="PROSITE" id="PS00211">
    <property type="entry name" value="ABC_TRANSPORTER_1"/>
    <property type="match status" value="1"/>
</dbReference>
<comment type="similarity">
    <text evidence="2">Belongs to the ABC transporter superfamily. ABCA family.</text>
</comment>
<keyword evidence="3" id="KW-0813">Transport</keyword>
<comment type="subcellular location">
    <subcellularLocation>
        <location evidence="1">Membrane</location>
        <topology evidence="1">Multi-pass membrane protein</topology>
    </subcellularLocation>
</comment>
<dbReference type="GO" id="GO:0005524">
    <property type="term" value="F:ATP binding"/>
    <property type="evidence" value="ECO:0007669"/>
    <property type="project" value="UniProtKB-KW"/>
</dbReference>
<keyword evidence="6" id="KW-0547">Nucleotide-binding</keyword>
<dbReference type="STRING" id="112090.W4GIA4"/>
<evidence type="ECO:0000259" key="11">
    <source>
        <dbReference type="PROSITE" id="PS50893"/>
    </source>
</evidence>
<dbReference type="GO" id="GO:0016020">
    <property type="term" value="C:membrane"/>
    <property type="evidence" value="ECO:0007669"/>
    <property type="project" value="UniProtKB-SubCell"/>
</dbReference>
<evidence type="ECO:0000256" key="5">
    <source>
        <dbReference type="ARBA" id="ARBA00022737"/>
    </source>
</evidence>
<feature type="transmembrane region" description="Helical" evidence="10">
    <location>
        <begin position="929"/>
        <end position="950"/>
    </location>
</feature>
<keyword evidence="9 10" id="KW-0472">Membrane</keyword>
<feature type="transmembrane region" description="Helical" evidence="10">
    <location>
        <begin position="427"/>
        <end position="445"/>
    </location>
</feature>
<feature type="domain" description="ABC transporter" evidence="11">
    <location>
        <begin position="541"/>
        <end position="777"/>
    </location>
</feature>
<gene>
    <name evidence="12" type="ORF">H257_07799</name>
</gene>
<evidence type="ECO:0000256" key="3">
    <source>
        <dbReference type="ARBA" id="ARBA00022448"/>
    </source>
</evidence>
<keyword evidence="8 10" id="KW-1133">Transmembrane helix</keyword>
<name>W4GIA4_APHAT</name>
<feature type="transmembrane region" description="Helical" evidence="10">
    <location>
        <begin position="348"/>
        <end position="365"/>
    </location>
</feature>
<dbReference type="GO" id="GO:0016887">
    <property type="term" value="F:ATP hydrolysis activity"/>
    <property type="evidence" value="ECO:0007669"/>
    <property type="project" value="InterPro"/>
</dbReference>
<sequence length="1830" mass="198813">MTSYAMYMGAQLQQCMSTGIAIDPLYYACVLQSGLFVSSSCALRCPDVSSPTSDCCSALTTMLSCQTNAANRECKQVLDEAFSGVFACNNPLFSTSAIALIVVGSLVLAVALVMWILLCIGKRNAAVHSGVYNPWTRSLRMTRQLRVLVWKNILLIKTRPWRFLFELLLPLVLVTPLVVLANLDTITNRRRTPIATTTSPSIAGLVPNLLNTCRANLQFVFTDGEPTSTQTSFYSSGQPVFGMFFLLSFLRFVPSVTSRMVMEKETRIAEGMRMMGMKEGPLVLSWLVTGLLQYSVVAVAMAAELQLGRVFPMASLSTLTLFFWSFLLAILSFSNLVAVFFNKSKTASIASVLVWVVAFLPFYAVQDKSIAHKYAAALSAPTAFAMGINSLVDDARQGTGAFYAIAQQGLVATSSSTSTSSTSTAHMTWFLLGDAGLMLVLGWYFQQVVPQEFGVRKRWNFVFQATYWRGTYELSTSQSSHHNHHAISMLESPNTSMLEFREHATPLRHPVNDDDDDNQTLPQVEPPTQVLIAKARSGDVVQLCGLRKTFPTDDNTNCDKVAVHALDLTMYAGQITALLGHNGAGKSTTISMLTGLYPPSGGDATVFGKSIRTHMDELRGSMGVCPQHDVLYDDLTVHQHLELYAALKNVPPDDVQTQVNGLVAEVGLTEKRHVIVRKLSGGQKRKLSVAIALIGNSRVVFLDEPTSGMDPYSRRFTWNVLQQNRADRVIVLTTHFMDEADLLGDRIAIMADGRLVCAGTSLFLKNLYGAGYNLTLVKADGSSSTEIVLFIRQFVAEASVLSTVGSELVVQLPSASSGAFPALLDGLDSHLTALRVVEYGISVTTLEQVFLRIAHQSKQTFNPLYRRTSDADLSEWRASRMGPDARGSKRVAAPVAGRPSTGHASTSFGAQYVALVQKRFRCSKRDKKGWVFMIGIPIAFLVILAFLPSINVASYLPWYKKGSAADLANFETCRAVVGNSTGDVRGCIFGIPPPSQRTCVSLGAPCQGGFGVRCPDESLSSCSDVQVEFGSANTSYPFCSSVPGFMASKSACIHDWFSHCSVSGACNATACCDATDAAVSPFAPCSSCEGNRWPCFQGTGCLRKADAKLQGVINTFLAALVIVIGFAFVPASVVVFPVKERHPHQNAKYQQVACGTSVLAYWMSLWTHDVLGTLVPVAVAVGLLPLYSSYRGDVESMVAALALFVVHVMTVLPAAYLISMRFTNHSAAQTSVLVVGLVTGALVSIFSFLCRLVDFQLVHTLTLSQLDTNYLRWVYLVFPGYQLSDGLFQIGMRKYGNPYGSSSTNWFTATSCPASKSCWASTKDPTCCVAQAFEFNVAGRSLIYGLVEIVLLSAWVLYADRHKPPPPSSSSGPLVVAADPPHLVDGDVVAEAARVARGAAASDAILLRKVHKQYDDNKVALQSLSLGIPKGECFGYLGINGAGKSTTMQILNGFLAASSGAVTVAGLDVRTQLRAARRHIGYCPQFDALHDTLTVAEELELYARLKGMADVRLAVEDKLRQFELEPFRSTLTRGLSGGNKRKVSTAIALLGNPAVLLLDEPSTGMDPAARRRMWDVLVDVLATKSCSILLTTHSMEECQALCSRIGILVSGQLKCLGSAQHLKHKFGRGFTLDIRLGTTTTPSTTAADVGTDGGVSSKVTAADMERTCMDAGMYERWDKIVRGTGDSGWVLRHYLDNEGGVPSDVWRHWWMLEDMGADLEAFVTQELPLASLVEHHAEHFRYHVPKSSGHTLTSLFSLMEEGAVGVPIEQYSLSDTTLEEIFNGMAAGQEEEREAVDGVHRHLLNASSIQAVTSYHRTSSMTRLRESDRL</sequence>
<dbReference type="FunFam" id="3.40.50.300:FF:000298">
    <property type="entry name" value="ATP-binding cassette sub-family A member 12"/>
    <property type="match status" value="1"/>
</dbReference>
<dbReference type="Gene3D" id="3.40.50.300">
    <property type="entry name" value="P-loop containing nucleotide triphosphate hydrolases"/>
    <property type="match status" value="2"/>
</dbReference>
<evidence type="ECO:0000256" key="1">
    <source>
        <dbReference type="ARBA" id="ARBA00004141"/>
    </source>
</evidence>
<dbReference type="RefSeq" id="XP_009831745.1">
    <property type="nucleotide sequence ID" value="XM_009833443.1"/>
</dbReference>